<gene>
    <name evidence="1" type="ORF">ACFQ1S_20960</name>
</gene>
<evidence type="ECO:0000313" key="2">
    <source>
        <dbReference type="Proteomes" id="UP001597045"/>
    </source>
</evidence>
<proteinExistence type="predicted"/>
<sequence length="63" mass="6873">MSDLHRFPFAVTLTVWAEGLDLRDAKNTAEKAILELLGERHVTVDPVHITITRAPGSEAPAHG</sequence>
<keyword evidence="2" id="KW-1185">Reference proteome</keyword>
<name>A0ABW3MCY2_9PSEU</name>
<accession>A0ABW3MCY2</accession>
<dbReference type="EMBL" id="JBHTIS010001271">
    <property type="protein sequence ID" value="MFD1047827.1"/>
    <property type="molecule type" value="Genomic_DNA"/>
</dbReference>
<organism evidence="1 2">
    <name type="scientific">Kibdelosporangium lantanae</name>
    <dbReference type="NCBI Taxonomy" id="1497396"/>
    <lineage>
        <taxon>Bacteria</taxon>
        <taxon>Bacillati</taxon>
        <taxon>Actinomycetota</taxon>
        <taxon>Actinomycetes</taxon>
        <taxon>Pseudonocardiales</taxon>
        <taxon>Pseudonocardiaceae</taxon>
        <taxon>Kibdelosporangium</taxon>
    </lineage>
</organism>
<reference evidence="2" key="1">
    <citation type="journal article" date="2019" name="Int. J. Syst. Evol. Microbiol.">
        <title>The Global Catalogue of Microorganisms (GCM) 10K type strain sequencing project: providing services to taxonomists for standard genome sequencing and annotation.</title>
        <authorList>
            <consortium name="The Broad Institute Genomics Platform"/>
            <consortium name="The Broad Institute Genome Sequencing Center for Infectious Disease"/>
            <person name="Wu L."/>
            <person name="Ma J."/>
        </authorList>
    </citation>
    <scope>NUCLEOTIDE SEQUENCE [LARGE SCALE GENOMIC DNA]</scope>
    <source>
        <strain evidence="2">JCM 31486</strain>
    </source>
</reference>
<evidence type="ECO:0000313" key="1">
    <source>
        <dbReference type="EMBL" id="MFD1047827.1"/>
    </source>
</evidence>
<dbReference type="Proteomes" id="UP001597045">
    <property type="component" value="Unassembled WGS sequence"/>
</dbReference>
<protein>
    <submittedName>
        <fullName evidence="1">Uncharacterized protein</fullName>
    </submittedName>
</protein>
<comment type="caution">
    <text evidence="1">The sequence shown here is derived from an EMBL/GenBank/DDBJ whole genome shotgun (WGS) entry which is preliminary data.</text>
</comment>